<name>A0ABN7V807_GIGMA</name>
<organism evidence="1 2">
    <name type="scientific">Gigaspora margarita</name>
    <dbReference type="NCBI Taxonomy" id="4874"/>
    <lineage>
        <taxon>Eukaryota</taxon>
        <taxon>Fungi</taxon>
        <taxon>Fungi incertae sedis</taxon>
        <taxon>Mucoromycota</taxon>
        <taxon>Glomeromycotina</taxon>
        <taxon>Glomeromycetes</taxon>
        <taxon>Diversisporales</taxon>
        <taxon>Gigasporaceae</taxon>
        <taxon>Gigaspora</taxon>
    </lineage>
</organism>
<dbReference type="Proteomes" id="UP000789901">
    <property type="component" value="Unassembled WGS sequence"/>
</dbReference>
<dbReference type="EMBL" id="CAJVQB010010329">
    <property type="protein sequence ID" value="CAG8738878.1"/>
    <property type="molecule type" value="Genomic_DNA"/>
</dbReference>
<accession>A0ABN7V807</accession>
<evidence type="ECO:0000313" key="1">
    <source>
        <dbReference type="EMBL" id="CAG8738878.1"/>
    </source>
</evidence>
<gene>
    <name evidence="1" type="ORF">GMARGA_LOCUS15163</name>
</gene>
<sequence>MRKVNQQALNILNQLANQKKAPKDSKDIVKNVAKLVITKKA</sequence>
<keyword evidence="2" id="KW-1185">Reference proteome</keyword>
<evidence type="ECO:0000313" key="2">
    <source>
        <dbReference type="Proteomes" id="UP000789901"/>
    </source>
</evidence>
<reference evidence="1 2" key="1">
    <citation type="submission" date="2021-06" db="EMBL/GenBank/DDBJ databases">
        <authorList>
            <person name="Kallberg Y."/>
            <person name="Tangrot J."/>
            <person name="Rosling A."/>
        </authorList>
    </citation>
    <scope>NUCLEOTIDE SEQUENCE [LARGE SCALE GENOMIC DNA]</scope>
    <source>
        <strain evidence="1 2">120-4 pot B 10/14</strain>
    </source>
</reference>
<proteinExistence type="predicted"/>
<protein>
    <submittedName>
        <fullName evidence="1">37936_t:CDS:1</fullName>
    </submittedName>
</protein>
<comment type="caution">
    <text evidence="1">The sequence shown here is derived from an EMBL/GenBank/DDBJ whole genome shotgun (WGS) entry which is preliminary data.</text>
</comment>
<feature type="non-terminal residue" evidence="1">
    <location>
        <position position="41"/>
    </location>
</feature>